<reference evidence="2 3" key="1">
    <citation type="journal article" date="2022" name="G3 (Bethesda)">
        <title>Whole-genome sequence and methylome profiling of the almond [Prunus dulcis (Mill.) D.A. Webb] cultivar 'Nonpareil'.</title>
        <authorList>
            <person name="D'Amico-Willman K.M."/>
            <person name="Ouma W.Z."/>
            <person name="Meulia T."/>
            <person name="Sideli G.M."/>
            <person name="Gradziel T.M."/>
            <person name="Fresnedo-Ramirez J."/>
        </authorList>
    </citation>
    <scope>NUCLEOTIDE SEQUENCE [LARGE SCALE GENOMIC DNA]</scope>
    <source>
        <strain evidence="2">Clone GOH B32 T37-40</strain>
    </source>
</reference>
<dbReference type="InterPro" id="IPR025398">
    <property type="entry name" value="DUF4371"/>
</dbReference>
<name>A0AAD4W8A8_PRUDU</name>
<evidence type="ECO:0000313" key="3">
    <source>
        <dbReference type="Proteomes" id="UP001054821"/>
    </source>
</evidence>
<feature type="domain" description="DUF4371" evidence="1">
    <location>
        <begin position="2"/>
        <end position="67"/>
    </location>
</feature>
<dbReference type="PANTHER" id="PTHR45749:SF36">
    <property type="entry name" value="ZINC FINGER MYM-TYPE PROTEIN 1-LIKE"/>
    <property type="match status" value="1"/>
</dbReference>
<dbReference type="PANTHER" id="PTHR45749">
    <property type="match status" value="1"/>
</dbReference>
<sequence>MKLTSPDIQRDTSSAISTEVINEIIRDIGDSLFAIFVDESCDMSSKEQMTIVLRYVDKGHVIESFVGYDGASNMRALVAVAKKHS</sequence>
<comment type="caution">
    <text evidence="2">The sequence shown here is derived from an EMBL/GenBank/DDBJ whole genome shotgun (WGS) entry which is preliminary data.</text>
</comment>
<gene>
    <name evidence="2" type="ORF">L3X38_017023</name>
</gene>
<proteinExistence type="predicted"/>
<accession>A0AAD4W8A8</accession>
<protein>
    <recommendedName>
        <fullName evidence="1">DUF4371 domain-containing protein</fullName>
    </recommendedName>
</protein>
<keyword evidence="3" id="KW-1185">Reference proteome</keyword>
<evidence type="ECO:0000259" key="1">
    <source>
        <dbReference type="Pfam" id="PF14291"/>
    </source>
</evidence>
<dbReference type="Proteomes" id="UP001054821">
    <property type="component" value="Chromosome 3"/>
</dbReference>
<dbReference type="AlphaFoldDB" id="A0AAD4W8A8"/>
<dbReference type="Pfam" id="PF14291">
    <property type="entry name" value="DUF4371"/>
    <property type="match status" value="1"/>
</dbReference>
<organism evidence="2 3">
    <name type="scientific">Prunus dulcis</name>
    <name type="common">Almond</name>
    <name type="synonym">Amygdalus dulcis</name>
    <dbReference type="NCBI Taxonomy" id="3755"/>
    <lineage>
        <taxon>Eukaryota</taxon>
        <taxon>Viridiplantae</taxon>
        <taxon>Streptophyta</taxon>
        <taxon>Embryophyta</taxon>
        <taxon>Tracheophyta</taxon>
        <taxon>Spermatophyta</taxon>
        <taxon>Magnoliopsida</taxon>
        <taxon>eudicotyledons</taxon>
        <taxon>Gunneridae</taxon>
        <taxon>Pentapetalae</taxon>
        <taxon>rosids</taxon>
        <taxon>fabids</taxon>
        <taxon>Rosales</taxon>
        <taxon>Rosaceae</taxon>
        <taxon>Amygdaloideae</taxon>
        <taxon>Amygdaleae</taxon>
        <taxon>Prunus</taxon>
    </lineage>
</organism>
<evidence type="ECO:0000313" key="2">
    <source>
        <dbReference type="EMBL" id="KAI5337752.1"/>
    </source>
</evidence>
<dbReference type="EMBL" id="JAJFAZ020000003">
    <property type="protein sequence ID" value="KAI5337752.1"/>
    <property type="molecule type" value="Genomic_DNA"/>
</dbReference>